<dbReference type="GO" id="GO:0140096">
    <property type="term" value="F:catalytic activity, acting on a protein"/>
    <property type="evidence" value="ECO:0007669"/>
    <property type="project" value="UniProtKB-ARBA"/>
</dbReference>
<gene>
    <name evidence="8" type="ORF">LITE_LOCUS6904</name>
</gene>
<evidence type="ECO:0000256" key="4">
    <source>
        <dbReference type="PROSITE-ProRule" id="PRU00175"/>
    </source>
</evidence>
<keyword evidence="6" id="KW-0472">Membrane</keyword>
<dbReference type="Pfam" id="PF13445">
    <property type="entry name" value="zf-RING_UBOX"/>
    <property type="match status" value="1"/>
</dbReference>
<dbReference type="PANTHER" id="PTHR46616:SF1">
    <property type="entry name" value="TRANSCRIPTION FACTOR C2H2 FAMILY-RELATED"/>
    <property type="match status" value="1"/>
</dbReference>
<reference evidence="8" key="1">
    <citation type="submission" date="2022-08" db="EMBL/GenBank/DDBJ databases">
        <authorList>
            <person name="Gutierrez-Valencia J."/>
        </authorList>
    </citation>
    <scope>NUCLEOTIDE SEQUENCE</scope>
</reference>
<dbReference type="Proteomes" id="UP001154282">
    <property type="component" value="Unassembled WGS sequence"/>
</dbReference>
<evidence type="ECO:0000313" key="9">
    <source>
        <dbReference type="Proteomes" id="UP001154282"/>
    </source>
</evidence>
<keyword evidence="1" id="KW-0479">Metal-binding</keyword>
<dbReference type="InterPro" id="IPR027370">
    <property type="entry name" value="Znf-RING_euk"/>
</dbReference>
<feature type="domain" description="RING-type" evidence="7">
    <location>
        <begin position="48"/>
        <end position="103"/>
    </location>
</feature>
<evidence type="ECO:0000256" key="3">
    <source>
        <dbReference type="ARBA" id="ARBA00022833"/>
    </source>
</evidence>
<dbReference type="InterPro" id="IPR001841">
    <property type="entry name" value="Znf_RING"/>
</dbReference>
<dbReference type="EMBL" id="CAMGYJ010000003">
    <property type="protein sequence ID" value="CAI0390889.1"/>
    <property type="molecule type" value="Genomic_DNA"/>
</dbReference>
<comment type="caution">
    <text evidence="8">The sequence shown here is derived from an EMBL/GenBank/DDBJ whole genome shotgun (WGS) entry which is preliminary data.</text>
</comment>
<dbReference type="PROSITE" id="PS50089">
    <property type="entry name" value="ZF_RING_2"/>
    <property type="match status" value="1"/>
</dbReference>
<feature type="transmembrane region" description="Helical" evidence="6">
    <location>
        <begin position="229"/>
        <end position="252"/>
    </location>
</feature>
<dbReference type="Gene3D" id="3.30.40.10">
    <property type="entry name" value="Zinc/RING finger domain, C3HC4 (zinc finger)"/>
    <property type="match status" value="1"/>
</dbReference>
<evidence type="ECO:0000256" key="6">
    <source>
        <dbReference type="SAM" id="Phobius"/>
    </source>
</evidence>
<keyword evidence="6" id="KW-0812">Transmembrane</keyword>
<feature type="compositionally biased region" description="Basic and acidic residues" evidence="5">
    <location>
        <begin position="19"/>
        <end position="30"/>
    </location>
</feature>
<evidence type="ECO:0000256" key="2">
    <source>
        <dbReference type="ARBA" id="ARBA00022771"/>
    </source>
</evidence>
<keyword evidence="2 4" id="KW-0863">Zinc-finger</keyword>
<name>A0AAV0I146_9ROSI</name>
<organism evidence="8 9">
    <name type="scientific">Linum tenue</name>
    <dbReference type="NCBI Taxonomy" id="586396"/>
    <lineage>
        <taxon>Eukaryota</taxon>
        <taxon>Viridiplantae</taxon>
        <taxon>Streptophyta</taxon>
        <taxon>Embryophyta</taxon>
        <taxon>Tracheophyta</taxon>
        <taxon>Spermatophyta</taxon>
        <taxon>Magnoliopsida</taxon>
        <taxon>eudicotyledons</taxon>
        <taxon>Gunneridae</taxon>
        <taxon>Pentapetalae</taxon>
        <taxon>rosids</taxon>
        <taxon>fabids</taxon>
        <taxon>Malpighiales</taxon>
        <taxon>Linaceae</taxon>
        <taxon>Linum</taxon>
    </lineage>
</organism>
<evidence type="ECO:0000256" key="5">
    <source>
        <dbReference type="SAM" id="MobiDB-lite"/>
    </source>
</evidence>
<evidence type="ECO:0000256" key="1">
    <source>
        <dbReference type="ARBA" id="ARBA00022723"/>
    </source>
</evidence>
<protein>
    <recommendedName>
        <fullName evidence="7">RING-type domain-containing protein</fullName>
    </recommendedName>
</protein>
<sequence>MWGFASNAIASIGLKRSPKPREPIQDHSECSDDDGCSNASKDEEGLECPICWESFNIVENVPYVLWCGHTLCQNCVLGLQCTNWQFHGQQFKVPFLISCPWCHMVSLRVLYNRSLRFPRKNFFLLWMVERLNDDRGKVITSSSSSSALVDQPVWSSSNEVVRRTGQNQWLDFGGHGRGGRGGDNNVGRQQQLFSLHKSLDLFIHFTSKFPLAIVLLLVVFFAIPISSAILILYFIVTVVFAIPSCLVLYFAYPTLARLVSEIVS</sequence>
<keyword evidence="3" id="KW-0862">Zinc</keyword>
<keyword evidence="6" id="KW-1133">Transmembrane helix</keyword>
<dbReference type="GO" id="GO:0008270">
    <property type="term" value="F:zinc ion binding"/>
    <property type="evidence" value="ECO:0007669"/>
    <property type="project" value="UniProtKB-KW"/>
</dbReference>
<feature type="region of interest" description="Disordered" evidence="5">
    <location>
        <begin position="16"/>
        <end position="36"/>
    </location>
</feature>
<proteinExistence type="predicted"/>
<evidence type="ECO:0000313" key="8">
    <source>
        <dbReference type="EMBL" id="CAI0390889.1"/>
    </source>
</evidence>
<keyword evidence="9" id="KW-1185">Reference proteome</keyword>
<dbReference type="AlphaFoldDB" id="A0AAV0I146"/>
<dbReference type="PROSITE" id="PS00518">
    <property type="entry name" value="ZF_RING_1"/>
    <property type="match status" value="1"/>
</dbReference>
<feature type="transmembrane region" description="Helical" evidence="6">
    <location>
        <begin position="201"/>
        <end position="223"/>
    </location>
</feature>
<accession>A0AAV0I146</accession>
<evidence type="ECO:0000259" key="7">
    <source>
        <dbReference type="PROSITE" id="PS50089"/>
    </source>
</evidence>
<dbReference type="SUPFAM" id="SSF57850">
    <property type="entry name" value="RING/U-box"/>
    <property type="match status" value="1"/>
</dbReference>
<dbReference type="InterPro" id="IPR013083">
    <property type="entry name" value="Znf_RING/FYVE/PHD"/>
</dbReference>
<dbReference type="InterPro" id="IPR017907">
    <property type="entry name" value="Znf_RING_CS"/>
</dbReference>
<dbReference type="PANTHER" id="PTHR46616">
    <property type="entry name" value="UBIQUITIN-PROTEIN LIGASE"/>
    <property type="match status" value="1"/>
</dbReference>